<dbReference type="Proteomes" id="UP001279410">
    <property type="component" value="Unassembled WGS sequence"/>
</dbReference>
<protein>
    <submittedName>
        <fullName evidence="5">Protein Red</fullName>
    </submittedName>
</protein>
<sequence>MLVFVFVLSDLGRTRRLRGQQCQLISVYSSEPNSVKPLTPQLEVVQTDGFTVKEKATLHEMPENSGSPQHGQLTNDDFRKLLLAQQWRRLQPLPQVRLPGRKAQTTLTTNDIVISKLTQILSYLRQGTRHKKIKKKDKGKLDDKRAPEADLSIFDDIGETTYRPRPPAEKPTRRRAPGDGGGRRSWI</sequence>
<dbReference type="EMBL" id="BRZM01000520">
    <property type="protein sequence ID" value="GLD71133.1"/>
    <property type="molecule type" value="Genomic_DNA"/>
</dbReference>
<evidence type="ECO:0000313" key="6">
    <source>
        <dbReference type="Proteomes" id="UP001279410"/>
    </source>
</evidence>
<feature type="non-terminal residue" evidence="5">
    <location>
        <position position="1"/>
    </location>
</feature>
<name>A0AAD3RJ68_LATJO</name>
<comment type="subcellular location">
    <subcellularLocation>
        <location evidence="1">Nucleus</location>
    </subcellularLocation>
</comment>
<feature type="region of interest" description="Disordered" evidence="3">
    <location>
        <begin position="128"/>
        <end position="187"/>
    </location>
</feature>
<evidence type="ECO:0000313" key="5">
    <source>
        <dbReference type="EMBL" id="GLD71133.1"/>
    </source>
</evidence>
<dbReference type="InterPro" id="IPR012916">
    <property type="entry name" value="RED_N"/>
</dbReference>
<dbReference type="PANTHER" id="PTHR12765">
    <property type="entry name" value="RED PROTEIN IK FACTOR CYTOKINE IK"/>
    <property type="match status" value="1"/>
</dbReference>
<evidence type="ECO:0000256" key="2">
    <source>
        <dbReference type="ARBA" id="ARBA00023242"/>
    </source>
</evidence>
<proteinExistence type="predicted"/>
<keyword evidence="2" id="KW-0539">Nucleus</keyword>
<evidence type="ECO:0000259" key="4">
    <source>
        <dbReference type="Pfam" id="PF07808"/>
    </source>
</evidence>
<keyword evidence="6" id="KW-1185">Reference proteome</keyword>
<feature type="compositionally biased region" description="Basic and acidic residues" evidence="3">
    <location>
        <begin position="139"/>
        <end position="148"/>
    </location>
</feature>
<comment type="caution">
    <text evidence="5">The sequence shown here is derived from an EMBL/GenBank/DDBJ whole genome shotgun (WGS) entry which is preliminary data.</text>
</comment>
<dbReference type="AlphaFoldDB" id="A0AAD3RJ68"/>
<organism evidence="5 6">
    <name type="scientific">Lates japonicus</name>
    <name type="common">Japanese lates</name>
    <dbReference type="NCBI Taxonomy" id="270547"/>
    <lineage>
        <taxon>Eukaryota</taxon>
        <taxon>Metazoa</taxon>
        <taxon>Chordata</taxon>
        <taxon>Craniata</taxon>
        <taxon>Vertebrata</taxon>
        <taxon>Euteleostomi</taxon>
        <taxon>Actinopterygii</taxon>
        <taxon>Neopterygii</taxon>
        <taxon>Teleostei</taxon>
        <taxon>Neoteleostei</taxon>
        <taxon>Acanthomorphata</taxon>
        <taxon>Carangaria</taxon>
        <taxon>Carangaria incertae sedis</taxon>
        <taxon>Centropomidae</taxon>
        <taxon>Lates</taxon>
    </lineage>
</organism>
<evidence type="ECO:0000256" key="3">
    <source>
        <dbReference type="SAM" id="MobiDB-lite"/>
    </source>
</evidence>
<accession>A0AAD3RJ68</accession>
<dbReference type="InterPro" id="IPR039896">
    <property type="entry name" value="Red-like"/>
</dbReference>
<gene>
    <name evidence="5" type="ORF">AKAME5_002245400</name>
</gene>
<dbReference type="Pfam" id="PF07808">
    <property type="entry name" value="RED_N"/>
    <property type="match status" value="1"/>
</dbReference>
<reference evidence="5" key="1">
    <citation type="submission" date="2022-08" db="EMBL/GenBank/DDBJ databases">
        <title>Genome sequencing of akame (Lates japonicus).</title>
        <authorList>
            <person name="Hashiguchi Y."/>
            <person name="Takahashi H."/>
        </authorList>
    </citation>
    <scope>NUCLEOTIDE SEQUENCE</scope>
    <source>
        <strain evidence="5">Kochi</strain>
    </source>
</reference>
<feature type="domain" description="RED-like N-terminal" evidence="4">
    <location>
        <begin position="98"/>
        <end position="137"/>
    </location>
</feature>
<dbReference type="GO" id="GO:0005634">
    <property type="term" value="C:nucleus"/>
    <property type="evidence" value="ECO:0007669"/>
    <property type="project" value="UniProtKB-SubCell"/>
</dbReference>
<evidence type="ECO:0000256" key="1">
    <source>
        <dbReference type="ARBA" id="ARBA00004123"/>
    </source>
</evidence>
<feature type="compositionally biased region" description="Basic residues" evidence="3">
    <location>
        <begin position="128"/>
        <end position="138"/>
    </location>
</feature>